<feature type="transmembrane region" description="Helical" evidence="7">
    <location>
        <begin position="42"/>
        <end position="64"/>
    </location>
</feature>
<organism evidence="8 9">
    <name type="scientific">Dehalogenimonas formicexedens</name>
    <dbReference type="NCBI Taxonomy" id="1839801"/>
    <lineage>
        <taxon>Bacteria</taxon>
        <taxon>Bacillati</taxon>
        <taxon>Chloroflexota</taxon>
        <taxon>Dehalococcoidia</taxon>
        <taxon>Dehalococcoidales</taxon>
        <taxon>Dehalococcoidaceae</taxon>
        <taxon>Dehalogenimonas</taxon>
    </lineage>
</organism>
<evidence type="ECO:0000256" key="2">
    <source>
        <dbReference type="ARBA" id="ARBA00006386"/>
    </source>
</evidence>
<keyword evidence="5 7" id="KW-1133">Transmembrane helix</keyword>
<dbReference type="RefSeq" id="WP_083635403.1">
    <property type="nucleotide sequence ID" value="NZ_CP018258.1"/>
</dbReference>
<keyword evidence="9" id="KW-1185">Reference proteome</keyword>
<evidence type="ECO:0008006" key="10">
    <source>
        <dbReference type="Google" id="ProtNLM"/>
    </source>
</evidence>
<reference evidence="9" key="1">
    <citation type="submission" date="2016-11" db="EMBL/GenBank/DDBJ databases">
        <title>Dehalogenimonas formicexedens sp. nov., a chlorinated alkane respiring bacterium isolated from contaminated groundwater.</title>
        <authorList>
            <person name="Key T.A."/>
            <person name="Bowman K.S."/>
            <person name="Lee I."/>
            <person name="Chun J."/>
            <person name="Albuquerque L."/>
            <person name="da Costa M.S."/>
            <person name="Rainey F.A."/>
            <person name="Moe W.M."/>
        </authorList>
    </citation>
    <scope>NUCLEOTIDE SEQUENCE [LARGE SCALE GENOMIC DNA]</scope>
    <source>
        <strain evidence="9">NSZ-14</strain>
    </source>
</reference>
<gene>
    <name evidence="8" type="ORF">Dform_01501</name>
</gene>
<keyword evidence="6 7" id="KW-0472">Membrane</keyword>
<dbReference type="EMBL" id="CP018258">
    <property type="protein sequence ID" value="APV44823.1"/>
    <property type="molecule type" value="Genomic_DNA"/>
</dbReference>
<evidence type="ECO:0000256" key="3">
    <source>
        <dbReference type="ARBA" id="ARBA00022475"/>
    </source>
</evidence>
<protein>
    <recommendedName>
        <fullName evidence="10">Permease</fullName>
    </recommendedName>
</protein>
<feature type="transmembrane region" description="Helical" evidence="7">
    <location>
        <begin position="84"/>
        <end position="107"/>
    </location>
</feature>
<comment type="similarity">
    <text evidence="2">Belongs to the UPF0718 family.</text>
</comment>
<dbReference type="GO" id="GO:0005886">
    <property type="term" value="C:plasma membrane"/>
    <property type="evidence" value="ECO:0007669"/>
    <property type="project" value="UniProtKB-SubCell"/>
</dbReference>
<dbReference type="InterPro" id="IPR005524">
    <property type="entry name" value="DUF318"/>
</dbReference>
<evidence type="ECO:0000256" key="1">
    <source>
        <dbReference type="ARBA" id="ARBA00004651"/>
    </source>
</evidence>
<dbReference type="KEGG" id="dfo:Dform_01501"/>
<name>A0A1P8F8R2_9CHLR</name>
<dbReference type="Proteomes" id="UP000185934">
    <property type="component" value="Chromosome"/>
</dbReference>
<accession>A0A1P8F8R2</accession>
<dbReference type="OrthoDB" id="9798408at2"/>
<evidence type="ECO:0000256" key="6">
    <source>
        <dbReference type="ARBA" id="ARBA00023136"/>
    </source>
</evidence>
<keyword evidence="3" id="KW-1003">Cell membrane</keyword>
<evidence type="ECO:0000256" key="7">
    <source>
        <dbReference type="SAM" id="Phobius"/>
    </source>
</evidence>
<evidence type="ECO:0000256" key="5">
    <source>
        <dbReference type="ARBA" id="ARBA00022989"/>
    </source>
</evidence>
<feature type="transmembrane region" description="Helical" evidence="7">
    <location>
        <begin position="135"/>
        <end position="160"/>
    </location>
</feature>
<evidence type="ECO:0000256" key="4">
    <source>
        <dbReference type="ARBA" id="ARBA00022692"/>
    </source>
</evidence>
<evidence type="ECO:0000313" key="8">
    <source>
        <dbReference type="EMBL" id="APV44823.1"/>
    </source>
</evidence>
<dbReference type="STRING" id="1839801.Dform_01501"/>
<sequence length="194" mass="21628">MTILFKKYQAWLWVAAFLLVTAASFAIGFDPGKTVFTNFRVSLIEMISFVPFIFIVVGLFDVWLPKEQVQKHIGHESGVKGIALVVLLAMLQAGPLYGAFPVAYVLWKKGISVRNLFIYLGAFSSMKIPMLGIEIGYLGIQFTLVRTLITLPLFIGIGFIMERYLKGKHFEVYEVAPAKEPKKQPPGGIKQPAS</sequence>
<dbReference type="AlphaFoldDB" id="A0A1P8F8R2"/>
<evidence type="ECO:0000313" key="9">
    <source>
        <dbReference type="Proteomes" id="UP000185934"/>
    </source>
</evidence>
<comment type="subcellular location">
    <subcellularLocation>
        <location evidence="1">Cell membrane</location>
        <topology evidence="1">Multi-pass membrane protein</topology>
    </subcellularLocation>
</comment>
<keyword evidence="4 7" id="KW-0812">Transmembrane</keyword>
<dbReference type="Pfam" id="PF03773">
    <property type="entry name" value="ArsP_1"/>
    <property type="match status" value="1"/>
</dbReference>
<proteinExistence type="inferred from homology"/>